<dbReference type="GO" id="GO:0016020">
    <property type="term" value="C:membrane"/>
    <property type="evidence" value="ECO:0007669"/>
    <property type="project" value="UniProtKB-SubCell"/>
</dbReference>
<feature type="transmembrane region" description="Helical" evidence="8">
    <location>
        <begin position="79"/>
        <end position="99"/>
    </location>
</feature>
<dbReference type="PANTHER" id="PTHR31645">
    <property type="entry name" value="OLIGOPEPTIDE TRANSPORTER YGL114W-RELATED"/>
    <property type="match status" value="1"/>
</dbReference>
<dbReference type="InterPro" id="IPR045035">
    <property type="entry name" value="YSL-like"/>
</dbReference>
<keyword evidence="3" id="KW-0813">Transport</keyword>
<evidence type="ECO:0000256" key="6">
    <source>
        <dbReference type="ARBA" id="ARBA00023136"/>
    </source>
</evidence>
<dbReference type="GO" id="GO:0035673">
    <property type="term" value="F:oligopeptide transmembrane transporter activity"/>
    <property type="evidence" value="ECO:0007669"/>
    <property type="project" value="InterPro"/>
</dbReference>
<evidence type="ECO:0000256" key="4">
    <source>
        <dbReference type="ARBA" id="ARBA00022692"/>
    </source>
</evidence>
<evidence type="ECO:0000256" key="7">
    <source>
        <dbReference type="SAM" id="MobiDB-lite"/>
    </source>
</evidence>
<evidence type="ECO:0000313" key="9">
    <source>
        <dbReference type="EMBL" id="MQL69758.1"/>
    </source>
</evidence>
<feature type="transmembrane region" description="Helical" evidence="8">
    <location>
        <begin position="190"/>
        <end position="211"/>
    </location>
</feature>
<feature type="transmembrane region" description="Helical" evidence="8">
    <location>
        <begin position="633"/>
        <end position="653"/>
    </location>
</feature>
<dbReference type="PANTHER" id="PTHR31645:SF22">
    <property type="entry name" value="METAL-NICOTIANAMINE TRANSPORTER YSL7-RELATED"/>
    <property type="match status" value="1"/>
</dbReference>
<evidence type="ECO:0000256" key="5">
    <source>
        <dbReference type="ARBA" id="ARBA00022989"/>
    </source>
</evidence>
<feature type="transmembrane region" description="Helical" evidence="8">
    <location>
        <begin position="111"/>
        <end position="131"/>
    </location>
</feature>
<dbReference type="EMBL" id="NMUH01000046">
    <property type="protein sequence ID" value="MQL69758.1"/>
    <property type="molecule type" value="Genomic_DNA"/>
</dbReference>
<feature type="transmembrane region" description="Helical" evidence="8">
    <location>
        <begin position="519"/>
        <end position="552"/>
    </location>
</feature>
<sequence>MGHQEEEGPCRVKPRSVDLEVGDHPLGEGSYAHGSMTGRGGDDDDLQPSGKAEDVIMTTEEDLEETAVPSWREQLTARAFAVSLVIGFFLSFVVMKLNLTTGIIPSLNVSAGLLGFFLIRSWTALLARVGLLQTPFTPQENTVVQTCVVATTGIAFSGGFGSYLLAMSRRVADSMGGGSAAAIDVKELSLGWMVGFLLLVSFVGLFSLVTLRKTMIVKFRLRYPSGTATAHLINSFHTSGGARKAGEQVAYLFKSFAGSFAWSIFQWFYTGGDDCGFGAFPTFGLQAYRQKFYFDFSATYVGVGMICPYNINLSSLLGSIISWGILWPYIQSKKGSWYSAELPASNLHGFAGYKVFISIAVILGDGLFQFFRVLLTSLIDINRRRKADRDFLKEEEEERSDHVLPSAATTAMSSNGRGATAVETLRRRRRGEAQDHAVGDPEEARRVKFFLKDQIPQWLSISMYVGLSAVSCVGVPFIFPTLRWYHILVTYLIAPVMAFCNAYGCGLTDWSLASSYGKLAIFVFGLWVGANGGGVLAGLAACGVMMNIVSTASDLMQDFRTGYLTLASPRSMFFSQIAGTAMGCVIGPCVFWIFYKSFPVGVDGSAYPAPYAQVYRGIALIGVQGFSTLPKNCLSLCLAFFLGAMALNGLKMAVEHTKKGWHKYLPNVMAMAIPFYLGSYFTIDMCLGSLILFLWERRNRAHADKFAPAVASGMICGDGIWGLPAALLAMAKVQPPICMKFLSMAANAKVDAFLTG</sequence>
<evidence type="ECO:0000256" key="3">
    <source>
        <dbReference type="ARBA" id="ARBA00022448"/>
    </source>
</evidence>
<comment type="caution">
    <text evidence="9">The sequence shown here is derived from an EMBL/GenBank/DDBJ whole genome shotgun (WGS) entry which is preliminary data.</text>
</comment>
<feature type="transmembrane region" description="Helical" evidence="8">
    <location>
        <begin position="458"/>
        <end position="479"/>
    </location>
</feature>
<evidence type="ECO:0000313" key="10">
    <source>
        <dbReference type="Proteomes" id="UP000652761"/>
    </source>
</evidence>
<feature type="transmembrane region" description="Helical" evidence="8">
    <location>
        <begin position="311"/>
        <end position="330"/>
    </location>
</feature>
<dbReference type="Proteomes" id="UP000652761">
    <property type="component" value="Unassembled WGS sequence"/>
</dbReference>
<evidence type="ECO:0000256" key="1">
    <source>
        <dbReference type="ARBA" id="ARBA00004141"/>
    </source>
</evidence>
<feature type="transmembrane region" description="Helical" evidence="8">
    <location>
        <begin position="485"/>
        <end position="507"/>
    </location>
</feature>
<reference evidence="9" key="1">
    <citation type="submission" date="2017-07" db="EMBL/GenBank/DDBJ databases">
        <title>Taro Niue Genome Assembly and Annotation.</title>
        <authorList>
            <person name="Atibalentja N."/>
            <person name="Keating K."/>
            <person name="Fields C.J."/>
        </authorList>
    </citation>
    <scope>NUCLEOTIDE SEQUENCE</scope>
    <source>
        <strain evidence="9">Niue_2</strain>
        <tissue evidence="9">Leaf</tissue>
    </source>
</reference>
<feature type="transmembrane region" description="Helical" evidence="8">
    <location>
        <begin position="143"/>
        <end position="166"/>
    </location>
</feature>
<evidence type="ECO:0000256" key="2">
    <source>
        <dbReference type="ARBA" id="ARBA00010276"/>
    </source>
</evidence>
<accession>A0A843TCY2</accession>
<keyword evidence="10" id="KW-1185">Reference proteome</keyword>
<organism evidence="9 10">
    <name type="scientific">Colocasia esculenta</name>
    <name type="common">Wild taro</name>
    <name type="synonym">Arum esculentum</name>
    <dbReference type="NCBI Taxonomy" id="4460"/>
    <lineage>
        <taxon>Eukaryota</taxon>
        <taxon>Viridiplantae</taxon>
        <taxon>Streptophyta</taxon>
        <taxon>Embryophyta</taxon>
        <taxon>Tracheophyta</taxon>
        <taxon>Spermatophyta</taxon>
        <taxon>Magnoliopsida</taxon>
        <taxon>Liliopsida</taxon>
        <taxon>Araceae</taxon>
        <taxon>Aroideae</taxon>
        <taxon>Colocasieae</taxon>
        <taxon>Colocasia</taxon>
    </lineage>
</organism>
<feature type="transmembrane region" description="Helical" evidence="8">
    <location>
        <begin position="673"/>
        <end position="695"/>
    </location>
</feature>
<feature type="transmembrane region" description="Helical" evidence="8">
    <location>
        <begin position="572"/>
        <end position="595"/>
    </location>
</feature>
<dbReference type="AlphaFoldDB" id="A0A843TCY2"/>
<feature type="region of interest" description="Disordered" evidence="7">
    <location>
        <begin position="1"/>
        <end position="50"/>
    </location>
</feature>
<feature type="transmembrane region" description="Helical" evidence="8">
    <location>
        <begin position="350"/>
        <end position="375"/>
    </location>
</feature>
<dbReference type="NCBIfam" id="TIGR00728">
    <property type="entry name" value="OPT_sfam"/>
    <property type="match status" value="1"/>
</dbReference>
<gene>
    <name evidence="9" type="ORF">Taro_002027</name>
</gene>
<keyword evidence="4 8" id="KW-0812">Transmembrane</keyword>
<comment type="subcellular location">
    <subcellularLocation>
        <location evidence="1">Membrane</location>
        <topology evidence="1">Multi-pass membrane protein</topology>
    </subcellularLocation>
</comment>
<dbReference type="InterPro" id="IPR004813">
    <property type="entry name" value="OPT"/>
</dbReference>
<keyword evidence="5 8" id="KW-1133">Transmembrane helix</keyword>
<feature type="region of interest" description="Disordered" evidence="7">
    <location>
        <begin position="397"/>
        <end position="421"/>
    </location>
</feature>
<name>A0A843TCY2_COLES</name>
<keyword evidence="6 8" id="KW-0472">Membrane</keyword>
<feature type="compositionally biased region" description="Basic and acidic residues" evidence="7">
    <location>
        <begin position="1"/>
        <end position="26"/>
    </location>
</feature>
<proteinExistence type="inferred from homology"/>
<comment type="similarity">
    <text evidence="2">Belongs to the YSL (TC 2.A.67.2) family.</text>
</comment>
<evidence type="ECO:0008006" key="11">
    <source>
        <dbReference type="Google" id="ProtNLM"/>
    </source>
</evidence>
<dbReference type="Pfam" id="PF03169">
    <property type="entry name" value="OPT"/>
    <property type="match status" value="1"/>
</dbReference>
<evidence type="ECO:0000256" key="8">
    <source>
        <dbReference type="SAM" id="Phobius"/>
    </source>
</evidence>
<protein>
    <recommendedName>
        <fullName evidence="11">Metal-nicotianamine transporter YSL7</fullName>
    </recommendedName>
</protein>
<dbReference type="OrthoDB" id="627262at2759"/>
<feature type="compositionally biased region" description="Polar residues" evidence="7">
    <location>
        <begin position="407"/>
        <end position="417"/>
    </location>
</feature>